<evidence type="ECO:0000313" key="1">
    <source>
        <dbReference type="EMBL" id="MBB4916409.1"/>
    </source>
</evidence>
<accession>A0A7W7VNE0</accession>
<dbReference type="Proteomes" id="UP000552644">
    <property type="component" value="Unassembled WGS sequence"/>
</dbReference>
<reference evidence="1 2" key="1">
    <citation type="submission" date="2020-08" db="EMBL/GenBank/DDBJ databases">
        <title>Genomic Encyclopedia of Type Strains, Phase III (KMG-III): the genomes of soil and plant-associated and newly described type strains.</title>
        <authorList>
            <person name="Whitman W."/>
        </authorList>
    </citation>
    <scope>NUCLEOTIDE SEQUENCE [LARGE SCALE GENOMIC DNA]</scope>
    <source>
        <strain evidence="1 2">CECT 8840</strain>
    </source>
</reference>
<proteinExistence type="predicted"/>
<keyword evidence="2" id="KW-1185">Reference proteome</keyword>
<evidence type="ECO:0000313" key="2">
    <source>
        <dbReference type="Proteomes" id="UP000552644"/>
    </source>
</evidence>
<evidence type="ECO:0008006" key="3">
    <source>
        <dbReference type="Google" id="ProtNLM"/>
    </source>
</evidence>
<dbReference type="RefSeq" id="WP_184715772.1">
    <property type="nucleotide sequence ID" value="NZ_JACHJP010000003.1"/>
</dbReference>
<comment type="caution">
    <text evidence="1">The sequence shown here is derived from an EMBL/GenBank/DDBJ whole genome shotgun (WGS) entry which is preliminary data.</text>
</comment>
<name>A0A7W7VNE0_9ACTN</name>
<gene>
    <name evidence="1" type="ORF">FHS44_003497</name>
</gene>
<protein>
    <recommendedName>
        <fullName evidence="3">HNH endonuclease</fullName>
    </recommendedName>
</protein>
<dbReference type="EMBL" id="JACHJP010000003">
    <property type="protein sequence ID" value="MBB4916409.1"/>
    <property type="molecule type" value="Genomic_DNA"/>
</dbReference>
<organism evidence="1 2">
    <name type="scientific">Streptosporangium saharense</name>
    <dbReference type="NCBI Taxonomy" id="1706840"/>
    <lineage>
        <taxon>Bacteria</taxon>
        <taxon>Bacillati</taxon>
        <taxon>Actinomycetota</taxon>
        <taxon>Actinomycetes</taxon>
        <taxon>Streptosporangiales</taxon>
        <taxon>Streptosporangiaceae</taxon>
        <taxon>Streptosporangium</taxon>
    </lineage>
</organism>
<sequence length="237" mass="26527">MVEKRDRRKNIPAPIQAALWALSNGRCYAPDCPFPVIFEVRPGVYKKNAQIAHIYGVQPGSARHRPCSTLEEEQERDSFRNLILLCLAHHAEVDDQKTGADLYPPELLIEWKRKHEGEHGKHLARISNPMTDELIEALLVEAFEPPVVRLERIAEQLERTGSLNIDALQELRQIISVMNNAAVGVDNLTASRLAYAAEVFDGNNLSRTAASLSYAAETLPGVLRSLDEKLRRLGGMM</sequence>
<dbReference type="AlphaFoldDB" id="A0A7W7VNE0"/>